<reference evidence="2 3" key="1">
    <citation type="submission" date="2015-12" db="EMBL/GenBank/DDBJ databases">
        <authorList>
            <person name="Shamseldin A."/>
            <person name="Moawad H."/>
            <person name="Abd El-Rahim W.M."/>
            <person name="Sadowsky M.J."/>
        </authorList>
    </citation>
    <scope>NUCLEOTIDE SEQUENCE [LARGE SCALE GENOMIC DNA]</scope>
    <source>
        <strain evidence="2 3">D7</strain>
    </source>
</reference>
<evidence type="ECO:0000313" key="3">
    <source>
        <dbReference type="Proteomes" id="UP000063991"/>
    </source>
</evidence>
<dbReference type="Proteomes" id="UP000063991">
    <property type="component" value="Chromosome"/>
</dbReference>
<dbReference type="AlphaFoldDB" id="A0A126Q6D7"/>
<protein>
    <recommendedName>
        <fullName evidence="1">Inner membrane protein YgaP-like transmembrane domain-containing protein</fullName>
    </recommendedName>
</protein>
<evidence type="ECO:0000313" key="2">
    <source>
        <dbReference type="EMBL" id="AMK00019.1"/>
    </source>
</evidence>
<accession>A0A126Q6D7</accession>
<evidence type="ECO:0000259" key="1">
    <source>
        <dbReference type="Pfam" id="PF11127"/>
    </source>
</evidence>
<organism evidence="2 3">
    <name type="scientific">Alteromonas macleodii</name>
    <name type="common">Pseudoalteromonas macleodii</name>
    <dbReference type="NCBI Taxonomy" id="28108"/>
    <lineage>
        <taxon>Bacteria</taxon>
        <taxon>Pseudomonadati</taxon>
        <taxon>Pseudomonadota</taxon>
        <taxon>Gammaproteobacteria</taxon>
        <taxon>Alteromonadales</taxon>
        <taxon>Alteromonadaceae</taxon>
        <taxon>Alteromonas/Salinimonas group</taxon>
        <taxon>Alteromonas</taxon>
    </lineage>
</organism>
<dbReference type="Pfam" id="PF11127">
    <property type="entry name" value="YgaP-like_TM"/>
    <property type="match status" value="1"/>
</dbReference>
<sequence length="77" mass="8575">MSQEKALTAFAGFMVLLSVVLTQFVHANFMWFTVFIGANLFQQSFTGFCPATLFFKHVLGLKSERELACSADTSTSR</sequence>
<dbReference type="EMBL" id="CP014323">
    <property type="protein sequence ID" value="AMK00019.1"/>
    <property type="molecule type" value="Genomic_DNA"/>
</dbReference>
<proteinExistence type="predicted"/>
<dbReference type="OrthoDB" id="9799383at2"/>
<dbReference type="Gene3D" id="6.10.140.1340">
    <property type="match status" value="1"/>
</dbReference>
<dbReference type="InterPro" id="IPR021309">
    <property type="entry name" value="YgaP-like_TM"/>
</dbReference>
<name>A0A126Q6D7_ALTMA</name>
<feature type="domain" description="Inner membrane protein YgaP-like transmembrane" evidence="1">
    <location>
        <begin position="4"/>
        <end position="57"/>
    </location>
</feature>
<dbReference type="RefSeq" id="WP_061096119.1">
    <property type="nucleotide sequence ID" value="NZ_CP014323.1"/>
</dbReference>
<gene>
    <name evidence="2" type="ORF">AVL55_18770</name>
</gene>